<dbReference type="SMART" id="SM00267">
    <property type="entry name" value="GGDEF"/>
    <property type="match status" value="1"/>
</dbReference>
<dbReference type="InterPro" id="IPR029787">
    <property type="entry name" value="Nucleotide_cyclase"/>
</dbReference>
<dbReference type="InterPro" id="IPR037522">
    <property type="entry name" value="HD_GYP_dom"/>
</dbReference>
<dbReference type="PROSITE" id="PS50887">
    <property type="entry name" value="GGDEF"/>
    <property type="match status" value="1"/>
</dbReference>
<dbReference type="NCBIfam" id="TIGR00277">
    <property type="entry name" value="HDIG"/>
    <property type="match status" value="1"/>
</dbReference>
<accession>A0ABS4KLQ1</accession>
<dbReference type="NCBIfam" id="TIGR00254">
    <property type="entry name" value="GGDEF"/>
    <property type="match status" value="1"/>
</dbReference>
<comment type="caution">
    <text evidence="5">The sequence shown here is derived from an EMBL/GenBank/DDBJ whole genome shotgun (WGS) entry which is preliminary data.</text>
</comment>
<dbReference type="Pfam" id="PF13487">
    <property type="entry name" value="HD_5"/>
    <property type="match status" value="1"/>
</dbReference>
<evidence type="ECO:0000313" key="5">
    <source>
        <dbReference type="EMBL" id="MBP2028275.1"/>
    </source>
</evidence>
<dbReference type="RefSeq" id="WP_209661330.1">
    <property type="nucleotide sequence ID" value="NZ_JAGGLI010000025.1"/>
</dbReference>
<dbReference type="NCBIfam" id="TIGR00229">
    <property type="entry name" value="sensory_box"/>
    <property type="match status" value="1"/>
</dbReference>
<evidence type="ECO:0000313" key="6">
    <source>
        <dbReference type="Proteomes" id="UP001314903"/>
    </source>
</evidence>
<keyword evidence="6" id="KW-1185">Reference proteome</keyword>
<feature type="domain" description="GGDEF" evidence="3">
    <location>
        <begin position="204"/>
        <end position="333"/>
    </location>
</feature>
<dbReference type="CDD" id="cd00130">
    <property type="entry name" value="PAS"/>
    <property type="match status" value="1"/>
</dbReference>
<dbReference type="InterPro" id="IPR003607">
    <property type="entry name" value="HD/PDEase_dom"/>
</dbReference>
<dbReference type="Gene3D" id="3.30.450.20">
    <property type="entry name" value="PAS domain"/>
    <property type="match status" value="1"/>
</dbReference>
<dbReference type="SMART" id="SM00471">
    <property type="entry name" value="HDc"/>
    <property type="match status" value="1"/>
</dbReference>
<evidence type="ECO:0000259" key="3">
    <source>
        <dbReference type="PROSITE" id="PS50887"/>
    </source>
</evidence>
<reference evidence="5 6" key="1">
    <citation type="submission" date="2021-03" db="EMBL/GenBank/DDBJ databases">
        <title>Genomic Encyclopedia of Type Strains, Phase IV (KMG-IV): sequencing the most valuable type-strain genomes for metagenomic binning, comparative biology and taxonomic classification.</title>
        <authorList>
            <person name="Goeker M."/>
        </authorList>
    </citation>
    <scope>NUCLEOTIDE SEQUENCE [LARGE SCALE GENOMIC DNA]</scope>
    <source>
        <strain evidence="5 6">DSM 27512</strain>
    </source>
</reference>
<dbReference type="SUPFAM" id="SSF55073">
    <property type="entry name" value="Nucleotide cyclase"/>
    <property type="match status" value="1"/>
</dbReference>
<keyword evidence="1" id="KW-0175">Coiled coil</keyword>
<dbReference type="SMART" id="SM00091">
    <property type="entry name" value="PAS"/>
    <property type="match status" value="1"/>
</dbReference>
<dbReference type="InterPro" id="IPR006675">
    <property type="entry name" value="HDIG_dom"/>
</dbReference>
<feature type="coiled-coil region" evidence="1">
    <location>
        <begin position="131"/>
        <end position="169"/>
    </location>
</feature>
<feature type="domain" description="PAS" evidence="2">
    <location>
        <begin position="13"/>
        <end position="70"/>
    </location>
</feature>
<dbReference type="Gene3D" id="1.10.3210.10">
    <property type="entry name" value="Hypothetical protein af1432"/>
    <property type="match status" value="1"/>
</dbReference>
<dbReference type="Gene3D" id="3.30.70.270">
    <property type="match status" value="1"/>
</dbReference>
<dbReference type="CDD" id="cd00077">
    <property type="entry name" value="HDc"/>
    <property type="match status" value="1"/>
</dbReference>
<dbReference type="PANTHER" id="PTHR43155:SF2">
    <property type="entry name" value="CYCLIC DI-GMP PHOSPHODIESTERASE PA4108"/>
    <property type="match status" value="1"/>
</dbReference>
<dbReference type="Pfam" id="PF00990">
    <property type="entry name" value="GGDEF"/>
    <property type="match status" value="1"/>
</dbReference>
<evidence type="ECO:0000259" key="4">
    <source>
        <dbReference type="PROSITE" id="PS51832"/>
    </source>
</evidence>
<dbReference type="PROSITE" id="PS51832">
    <property type="entry name" value="HD_GYP"/>
    <property type="match status" value="1"/>
</dbReference>
<dbReference type="SUPFAM" id="SSF55785">
    <property type="entry name" value="PYP-like sensor domain (PAS domain)"/>
    <property type="match status" value="1"/>
</dbReference>
<feature type="domain" description="HD-GYP" evidence="4">
    <location>
        <begin position="325"/>
        <end position="513"/>
    </location>
</feature>
<protein>
    <submittedName>
        <fullName evidence="5">Diguanylate cyclase (GGDEF)-like protein/PAS domain S-box-containing protein/putative nucleotidyltransferase with HDIG domain</fullName>
    </submittedName>
</protein>
<gene>
    <name evidence="5" type="ORF">J2Z35_002076</name>
</gene>
<dbReference type="InterPro" id="IPR043128">
    <property type="entry name" value="Rev_trsase/Diguanyl_cyclase"/>
</dbReference>
<proteinExistence type="predicted"/>
<dbReference type="CDD" id="cd01949">
    <property type="entry name" value="GGDEF"/>
    <property type="match status" value="1"/>
</dbReference>
<evidence type="ECO:0000259" key="2">
    <source>
        <dbReference type="PROSITE" id="PS50112"/>
    </source>
</evidence>
<name>A0ABS4KLQ1_9FIRM</name>
<dbReference type="InterPro" id="IPR035965">
    <property type="entry name" value="PAS-like_dom_sf"/>
</dbReference>
<dbReference type="InterPro" id="IPR000160">
    <property type="entry name" value="GGDEF_dom"/>
</dbReference>
<sequence length="513" mass="58689">MEFIENLNNLSFDEKMHRLLFENSPDAIAYLDERHFIIQVNQAFVNLFGYKKEECVGKNLDIIVSGIHNERTLKEAADTTKELFRRGMMDIHGIRYSKNGNPLYVNVRGILSKENGVVTGGYAIYTDVSRAKKHEFELAEKNIELEAALNQLKATEEELRENFESLLKSQQELEYITYHDKLTGIYNRLYFEKKFKELDCESNLPLAVIISDVNGLKLANDAFGTNEGDKILQKVANIIKTSIEKDSIVARLGGDEFAILLPNADNLYIEKMVENMKKKISKKDFSNIEITLTFGWNVKINKEEDLNEILKSAEDRMYRKKLFENPSVRAKTVSAIIKTLHEKNKREEAHSHRVSELCEKMGTVLGLSYDNIKELKVMGLLHDIGKIAIEESILNKSGSLSEQEWKEIKKHPEIGFRILSSVSEMSEMARYVLAHHERIDGSGYPRGLKGNEIPLQSKIISIVDTYDAITSQRSYREAMTNEYAVSELLKGAGTQFDKELVDIFVKKVLCYSF</sequence>
<organism evidence="5 6">
    <name type="scientific">Acetoanaerobium pronyense</name>
    <dbReference type="NCBI Taxonomy" id="1482736"/>
    <lineage>
        <taxon>Bacteria</taxon>
        <taxon>Bacillati</taxon>
        <taxon>Bacillota</taxon>
        <taxon>Clostridia</taxon>
        <taxon>Peptostreptococcales</taxon>
        <taxon>Filifactoraceae</taxon>
        <taxon>Acetoanaerobium</taxon>
    </lineage>
</organism>
<evidence type="ECO:0000256" key="1">
    <source>
        <dbReference type="SAM" id="Coils"/>
    </source>
</evidence>
<dbReference type="Proteomes" id="UP001314903">
    <property type="component" value="Unassembled WGS sequence"/>
</dbReference>
<dbReference type="EMBL" id="JAGGLI010000025">
    <property type="protein sequence ID" value="MBP2028275.1"/>
    <property type="molecule type" value="Genomic_DNA"/>
</dbReference>
<dbReference type="SUPFAM" id="SSF109604">
    <property type="entry name" value="HD-domain/PDEase-like"/>
    <property type="match status" value="1"/>
</dbReference>
<dbReference type="InterPro" id="IPR000014">
    <property type="entry name" value="PAS"/>
</dbReference>
<dbReference type="PROSITE" id="PS50112">
    <property type="entry name" value="PAS"/>
    <property type="match status" value="1"/>
</dbReference>
<dbReference type="PANTHER" id="PTHR43155">
    <property type="entry name" value="CYCLIC DI-GMP PHOSPHODIESTERASE PA4108-RELATED"/>
    <property type="match status" value="1"/>
</dbReference>
<dbReference type="Pfam" id="PF13426">
    <property type="entry name" value="PAS_9"/>
    <property type="match status" value="1"/>
</dbReference>